<comment type="caution">
    <text evidence="1">The sequence shown here is derived from an EMBL/GenBank/DDBJ whole genome shotgun (WGS) entry which is preliminary data.</text>
</comment>
<dbReference type="Proteomes" id="UP000276133">
    <property type="component" value="Unassembled WGS sequence"/>
</dbReference>
<evidence type="ECO:0000313" key="2">
    <source>
        <dbReference type="Proteomes" id="UP000276133"/>
    </source>
</evidence>
<evidence type="ECO:0000313" key="1">
    <source>
        <dbReference type="EMBL" id="RNA35688.1"/>
    </source>
</evidence>
<dbReference type="EMBL" id="REGN01001297">
    <property type="protein sequence ID" value="RNA35688.1"/>
    <property type="molecule type" value="Genomic_DNA"/>
</dbReference>
<keyword evidence="2" id="KW-1185">Reference proteome</keyword>
<gene>
    <name evidence="1" type="ORF">BpHYR1_054681</name>
</gene>
<sequence length="83" mass="9945">MFVVKPNALLAFVKIAEKVEVQLASEFLNKYGETQRLKKILFLMIRRLTSYVQYAFFSNNFYFRKVENKKNNCLIEFQIKLNI</sequence>
<dbReference type="AlphaFoldDB" id="A0A3M7SJH6"/>
<proteinExistence type="predicted"/>
<organism evidence="1 2">
    <name type="scientific">Brachionus plicatilis</name>
    <name type="common">Marine rotifer</name>
    <name type="synonym">Brachionus muelleri</name>
    <dbReference type="NCBI Taxonomy" id="10195"/>
    <lineage>
        <taxon>Eukaryota</taxon>
        <taxon>Metazoa</taxon>
        <taxon>Spiralia</taxon>
        <taxon>Gnathifera</taxon>
        <taxon>Rotifera</taxon>
        <taxon>Eurotatoria</taxon>
        <taxon>Monogononta</taxon>
        <taxon>Pseudotrocha</taxon>
        <taxon>Ploima</taxon>
        <taxon>Brachionidae</taxon>
        <taxon>Brachionus</taxon>
    </lineage>
</organism>
<reference evidence="1 2" key="1">
    <citation type="journal article" date="2018" name="Sci. Rep.">
        <title>Genomic signatures of local adaptation to the degree of environmental predictability in rotifers.</title>
        <authorList>
            <person name="Franch-Gras L."/>
            <person name="Hahn C."/>
            <person name="Garcia-Roger E.M."/>
            <person name="Carmona M.J."/>
            <person name="Serra M."/>
            <person name="Gomez A."/>
        </authorList>
    </citation>
    <scope>NUCLEOTIDE SEQUENCE [LARGE SCALE GENOMIC DNA]</scope>
    <source>
        <strain evidence="1">HYR1</strain>
    </source>
</reference>
<name>A0A3M7SJH6_BRAPC</name>
<accession>A0A3M7SJH6</accession>
<protein>
    <submittedName>
        <fullName evidence="1">Uncharacterized protein</fullName>
    </submittedName>
</protein>